<dbReference type="EMBL" id="CAJNNV010002836">
    <property type="protein sequence ID" value="CAE8587950.1"/>
    <property type="molecule type" value="Genomic_DNA"/>
</dbReference>
<dbReference type="SUPFAM" id="SSF51197">
    <property type="entry name" value="Clavaminate synthase-like"/>
    <property type="match status" value="1"/>
</dbReference>
<name>A0A813DJ85_POLGL</name>
<proteinExistence type="predicted"/>
<evidence type="ECO:0000256" key="1">
    <source>
        <dbReference type="SAM" id="MobiDB-lite"/>
    </source>
</evidence>
<sequence>MREKGLSKPEIAEKLSRCQLLLERSSLRGHKQIDEAKKQVRNNAAHRGWCVSWTKSENWVKRWWRVEPALFERPAGDRSAVLQRASLASFRDLDIRRKFLKESEERCLFQDAWEKTSWKAAKTVRRDELGQLALAYDAKGKTIETGRLVADYSGGIAGIDALLQRVFATMDIRDPQAKVFMNCYRDGQERIAAHRHDFWTCLISLGADRILTVDHRPVLMRDGDLVVFGTQIHGLPAMPEVSEPRISLVIFFYPDADNLERRQWETVEGDEEGEQASSTSTAPHKAQETQEPNQLRLGVDAGFQTSILWGERSAPAAVQPGALGAAAAANSGDALAKVLAQSHSQCGGGQAVASGSSSREGPATILALGADLRGGERELFARLGAASVSSLWDLRSPEALKRAPAFAIPETLRGSCARRGIAYRPAPLGKRSAGGILGHLASEEGRDTLSRLAAEAAATSSLPEGGRKLTALLGAAEDWQRDDRRAICDALASRAYGHLAVAHLHAGGAVEPHIAPQATLESPSAEAAVEKDWAAADPGAAASEATERSEPPPSAVKATSAEPRVNRWARSKKGSEETGAVKEGAGAKT</sequence>
<reference evidence="2" key="1">
    <citation type="submission" date="2021-02" db="EMBL/GenBank/DDBJ databases">
        <authorList>
            <person name="Dougan E. K."/>
            <person name="Rhodes N."/>
            <person name="Thang M."/>
            <person name="Chan C."/>
        </authorList>
    </citation>
    <scope>NUCLEOTIDE SEQUENCE</scope>
</reference>
<evidence type="ECO:0000313" key="3">
    <source>
        <dbReference type="Proteomes" id="UP000654075"/>
    </source>
</evidence>
<comment type="caution">
    <text evidence="2">The sequence shown here is derived from an EMBL/GenBank/DDBJ whole genome shotgun (WGS) entry which is preliminary data.</text>
</comment>
<gene>
    <name evidence="2" type="ORF">PGLA1383_LOCUS6769</name>
</gene>
<protein>
    <submittedName>
        <fullName evidence="2">Uncharacterized protein</fullName>
    </submittedName>
</protein>
<dbReference type="InterPro" id="IPR037151">
    <property type="entry name" value="AlkB-like_sf"/>
</dbReference>
<accession>A0A813DJ85</accession>
<evidence type="ECO:0000313" key="2">
    <source>
        <dbReference type="EMBL" id="CAE8587950.1"/>
    </source>
</evidence>
<organism evidence="2 3">
    <name type="scientific">Polarella glacialis</name>
    <name type="common">Dinoflagellate</name>
    <dbReference type="NCBI Taxonomy" id="89957"/>
    <lineage>
        <taxon>Eukaryota</taxon>
        <taxon>Sar</taxon>
        <taxon>Alveolata</taxon>
        <taxon>Dinophyceae</taxon>
        <taxon>Suessiales</taxon>
        <taxon>Suessiaceae</taxon>
        <taxon>Polarella</taxon>
    </lineage>
</organism>
<feature type="region of interest" description="Disordered" evidence="1">
    <location>
        <begin position="267"/>
        <end position="296"/>
    </location>
</feature>
<feature type="compositionally biased region" description="Low complexity" evidence="1">
    <location>
        <begin position="535"/>
        <end position="544"/>
    </location>
</feature>
<feature type="region of interest" description="Disordered" evidence="1">
    <location>
        <begin position="520"/>
        <end position="589"/>
    </location>
</feature>
<dbReference type="Proteomes" id="UP000654075">
    <property type="component" value="Unassembled WGS sequence"/>
</dbReference>
<dbReference type="OrthoDB" id="427331at2759"/>
<dbReference type="Gene3D" id="2.60.120.590">
    <property type="entry name" value="Alpha-ketoglutarate-dependent dioxygenase AlkB-like"/>
    <property type="match status" value="1"/>
</dbReference>
<dbReference type="AlphaFoldDB" id="A0A813DJ85"/>
<keyword evidence="3" id="KW-1185">Reference proteome</keyword>